<dbReference type="GO" id="GO:0003700">
    <property type="term" value="F:DNA-binding transcription factor activity"/>
    <property type="evidence" value="ECO:0007669"/>
    <property type="project" value="TreeGrafter"/>
</dbReference>
<dbReference type="Pfam" id="PF00440">
    <property type="entry name" value="TetR_N"/>
    <property type="match status" value="1"/>
</dbReference>
<dbReference type="InterPro" id="IPR036271">
    <property type="entry name" value="Tet_transcr_reg_TetR-rel_C_sf"/>
</dbReference>
<dbReference type="PRINTS" id="PR00455">
    <property type="entry name" value="HTHTETR"/>
</dbReference>
<dbReference type="PANTHER" id="PTHR30055:SF227">
    <property type="entry name" value="TRANSCRIPTIONAL REGULATORY PROTEIN (PROBABLY TETR-FAMILY)-RELATED"/>
    <property type="match status" value="1"/>
</dbReference>
<dbReference type="InterPro" id="IPR050109">
    <property type="entry name" value="HTH-type_TetR-like_transc_reg"/>
</dbReference>
<evidence type="ECO:0000313" key="8">
    <source>
        <dbReference type="Proteomes" id="UP000740727"/>
    </source>
</evidence>
<sequence>MNTPNPAKAPGSGGIRTRMSSAARREQIIEMAVTAFAESGIEGTSVEELAASAGVSKPLIYEHFGSKEGLYAVVVDREMRALLEMISNTLEAGRPRVRAERAALAFLTYIETRSDGFRLLVRNSPVGGQSGSFATLLSEVAAQVEHIFIDELSSRGFDGEMAPMYASMLVGMVALTGQWWLDARTFTREDVAAHIVNLAWNGLRGLESRPRLSFESRIKNER</sequence>
<feature type="DNA-binding region" description="H-T-H motif" evidence="4">
    <location>
        <begin position="45"/>
        <end position="64"/>
    </location>
</feature>
<reference evidence="7" key="1">
    <citation type="submission" date="2018-10" db="EMBL/GenBank/DDBJ databases">
        <title>Iterative Subtractive Binning of Freshwater Chronoseries Metagenomes Recovers Nearly Complete Genomes from over Four Hundred Novel Species.</title>
        <authorList>
            <person name="Rodriguez-R L.M."/>
            <person name="Tsementzi D."/>
            <person name="Luo C."/>
            <person name="Konstantinidis K.T."/>
        </authorList>
    </citation>
    <scope>NUCLEOTIDE SEQUENCE</scope>
    <source>
        <strain evidence="7">WB5_2A_028</strain>
    </source>
</reference>
<dbReference type="FunFam" id="1.10.10.60:FF:000141">
    <property type="entry name" value="TetR family transcriptional regulator"/>
    <property type="match status" value="1"/>
</dbReference>
<dbReference type="Proteomes" id="UP000740727">
    <property type="component" value="Unassembled WGS sequence"/>
</dbReference>
<feature type="domain" description="HTH tetR-type" evidence="6">
    <location>
        <begin position="22"/>
        <end position="82"/>
    </location>
</feature>
<dbReference type="InterPro" id="IPR009057">
    <property type="entry name" value="Homeodomain-like_sf"/>
</dbReference>
<dbReference type="SUPFAM" id="SSF48498">
    <property type="entry name" value="Tetracyclin repressor-like, C-terminal domain"/>
    <property type="match status" value="1"/>
</dbReference>
<evidence type="ECO:0000256" key="1">
    <source>
        <dbReference type="ARBA" id="ARBA00023015"/>
    </source>
</evidence>
<proteinExistence type="predicted"/>
<dbReference type="SUPFAM" id="SSF46689">
    <property type="entry name" value="Homeodomain-like"/>
    <property type="match status" value="1"/>
</dbReference>
<dbReference type="Pfam" id="PF19344">
    <property type="entry name" value="TetR_C_32"/>
    <property type="match status" value="1"/>
</dbReference>
<keyword evidence="2 4" id="KW-0238">DNA-binding</keyword>
<evidence type="ECO:0000256" key="2">
    <source>
        <dbReference type="ARBA" id="ARBA00023125"/>
    </source>
</evidence>
<dbReference type="AlphaFoldDB" id="A0A965LLC5"/>
<evidence type="ECO:0000256" key="3">
    <source>
        <dbReference type="ARBA" id="ARBA00023163"/>
    </source>
</evidence>
<accession>A0A965LLC5</accession>
<keyword evidence="3" id="KW-0804">Transcription</keyword>
<dbReference type="Gene3D" id="1.10.357.10">
    <property type="entry name" value="Tetracycline Repressor, domain 2"/>
    <property type="match status" value="1"/>
</dbReference>
<evidence type="ECO:0000259" key="6">
    <source>
        <dbReference type="PROSITE" id="PS50977"/>
    </source>
</evidence>
<evidence type="ECO:0000256" key="5">
    <source>
        <dbReference type="SAM" id="MobiDB-lite"/>
    </source>
</evidence>
<evidence type="ECO:0000256" key="4">
    <source>
        <dbReference type="PROSITE-ProRule" id="PRU00335"/>
    </source>
</evidence>
<dbReference type="InterPro" id="IPR001647">
    <property type="entry name" value="HTH_TetR"/>
</dbReference>
<gene>
    <name evidence="7" type="ORF">EBT44_03535</name>
</gene>
<dbReference type="EMBL" id="RFXN01000033">
    <property type="protein sequence ID" value="NBR93897.1"/>
    <property type="molecule type" value="Genomic_DNA"/>
</dbReference>
<dbReference type="PROSITE" id="PS01081">
    <property type="entry name" value="HTH_TETR_1"/>
    <property type="match status" value="1"/>
</dbReference>
<dbReference type="PANTHER" id="PTHR30055">
    <property type="entry name" value="HTH-TYPE TRANSCRIPTIONAL REGULATOR RUTR"/>
    <property type="match status" value="1"/>
</dbReference>
<organism evidence="7 8">
    <name type="scientific">Candidatus Fonsibacter lacus</name>
    <dbReference type="NCBI Taxonomy" id="2576439"/>
    <lineage>
        <taxon>Bacteria</taxon>
        <taxon>Pseudomonadati</taxon>
        <taxon>Pseudomonadota</taxon>
        <taxon>Alphaproteobacteria</taxon>
        <taxon>Candidatus Pelagibacterales</taxon>
        <taxon>Candidatus Pelagibacterales incertae sedis</taxon>
        <taxon>Candidatus Fonsibacter</taxon>
    </lineage>
</organism>
<dbReference type="InterPro" id="IPR023772">
    <property type="entry name" value="DNA-bd_HTH_TetR-type_CS"/>
</dbReference>
<keyword evidence="1" id="KW-0805">Transcription regulation</keyword>
<feature type="region of interest" description="Disordered" evidence="5">
    <location>
        <begin position="1"/>
        <end position="20"/>
    </location>
</feature>
<protein>
    <submittedName>
        <fullName evidence="7">TetR/AcrR family transcriptional regulator</fullName>
    </submittedName>
</protein>
<name>A0A965LLC5_9PROT</name>
<dbReference type="GO" id="GO:0000976">
    <property type="term" value="F:transcription cis-regulatory region binding"/>
    <property type="evidence" value="ECO:0007669"/>
    <property type="project" value="TreeGrafter"/>
</dbReference>
<dbReference type="InterPro" id="IPR045823">
    <property type="entry name" value="TetR_C_32"/>
</dbReference>
<comment type="caution">
    <text evidence="7">The sequence shown here is derived from an EMBL/GenBank/DDBJ whole genome shotgun (WGS) entry which is preliminary data.</text>
</comment>
<evidence type="ECO:0000313" key="7">
    <source>
        <dbReference type="EMBL" id="NBR93897.1"/>
    </source>
</evidence>
<dbReference type="PROSITE" id="PS50977">
    <property type="entry name" value="HTH_TETR_2"/>
    <property type="match status" value="1"/>
</dbReference>